<proteinExistence type="predicted"/>
<evidence type="ECO:0000313" key="1">
    <source>
        <dbReference type="EMBL" id="QTM99237.1"/>
    </source>
</evidence>
<dbReference type="EMBL" id="CP046956">
    <property type="protein sequence ID" value="QTM99237.1"/>
    <property type="molecule type" value="Genomic_DNA"/>
</dbReference>
<name>A0ABX7VY28_9BACI</name>
<accession>A0ABX7VY28</accession>
<organism evidence="1 2">
    <name type="scientific">Sediminibacillus dalangtanensis</name>
    <dbReference type="NCBI Taxonomy" id="2729421"/>
    <lineage>
        <taxon>Bacteria</taxon>
        <taxon>Bacillati</taxon>
        <taxon>Bacillota</taxon>
        <taxon>Bacilli</taxon>
        <taxon>Bacillales</taxon>
        <taxon>Bacillaceae</taxon>
        <taxon>Sediminibacillus</taxon>
    </lineage>
</organism>
<sequence>MNKTSLMVGKVLTMGNLIDFDQKKTKKRMKELAQSKGVVYEIYLIVVKYVYRYADKERVDAYDFLTTEASLSNLFAGDRNKFRQTYDELMRYWDLTNVYDRDVLGGKEFQQFHTIGDLCFYIEEKLNKEKGL</sequence>
<evidence type="ECO:0000313" key="2">
    <source>
        <dbReference type="Proteomes" id="UP000665043"/>
    </source>
</evidence>
<dbReference type="Proteomes" id="UP000665043">
    <property type="component" value="Chromosome"/>
</dbReference>
<keyword evidence="2" id="KW-1185">Reference proteome</keyword>
<dbReference type="RefSeq" id="WP_209368447.1">
    <property type="nucleotide sequence ID" value="NZ_CP046956.1"/>
</dbReference>
<gene>
    <name evidence="1" type="ORF">ERJ70_07935</name>
</gene>
<reference evidence="1 2" key="1">
    <citation type="submission" date="2019-12" db="EMBL/GenBank/DDBJ databases">
        <title>The whole genome sequencing of a strain isolated from a Mars analog, Dalangtan Playa.</title>
        <authorList>
            <person name="Huang T."/>
        </authorList>
    </citation>
    <scope>NUCLEOTIDE SEQUENCE [LARGE SCALE GENOMIC DNA]</scope>
    <source>
        <strain evidence="1 2">DP4-553-S</strain>
    </source>
</reference>
<protein>
    <submittedName>
        <fullName evidence="1">Uncharacterized protein</fullName>
    </submittedName>
</protein>